<evidence type="ECO:0000313" key="1">
    <source>
        <dbReference type="EMBL" id="RAS45724.1"/>
    </source>
</evidence>
<dbReference type="EMBL" id="QLTQ01000009">
    <property type="protein sequence ID" value="RAS45724.1"/>
    <property type="molecule type" value="Genomic_DNA"/>
</dbReference>
<gene>
    <name evidence="1" type="ORF">BC673_10925</name>
</gene>
<organism evidence="1 2">
    <name type="scientific">Prevotella pallens</name>
    <dbReference type="NCBI Taxonomy" id="60133"/>
    <lineage>
        <taxon>Bacteria</taxon>
        <taxon>Pseudomonadati</taxon>
        <taxon>Bacteroidota</taxon>
        <taxon>Bacteroidia</taxon>
        <taxon>Bacteroidales</taxon>
        <taxon>Prevotellaceae</taxon>
        <taxon>Prevotella</taxon>
    </lineage>
</organism>
<proteinExistence type="predicted"/>
<sequence>MTNFEKWNNAFSLLEPKITEYLNKFSAKSLKKITFNFKGTNYTSLSNIIFIVKE</sequence>
<name>A0ABX9DTD5_9BACT</name>
<reference evidence="1 2" key="1">
    <citation type="submission" date="2018-06" db="EMBL/GenBank/DDBJ databases">
        <title>Genomic Encyclopedia of Archaeal and Bacterial Type Strains, Phase II (KMG-II): from individual species to whole genera.</title>
        <authorList>
            <person name="Goeker M."/>
        </authorList>
    </citation>
    <scope>NUCLEOTIDE SEQUENCE [LARGE SCALE GENOMIC DNA]</scope>
    <source>
        <strain evidence="1 2">DSM 18710</strain>
    </source>
</reference>
<protein>
    <submittedName>
        <fullName evidence="1">Uncharacterized protein</fullName>
    </submittedName>
</protein>
<accession>A0ABX9DTD5</accession>
<dbReference type="Proteomes" id="UP000249852">
    <property type="component" value="Unassembled WGS sequence"/>
</dbReference>
<dbReference type="RefSeq" id="WP_006044120.1">
    <property type="nucleotide sequence ID" value="NZ_JABZTS010000010.1"/>
</dbReference>
<comment type="caution">
    <text evidence="1">The sequence shown here is derived from an EMBL/GenBank/DDBJ whole genome shotgun (WGS) entry which is preliminary data.</text>
</comment>
<keyword evidence="2" id="KW-1185">Reference proteome</keyword>
<evidence type="ECO:0000313" key="2">
    <source>
        <dbReference type="Proteomes" id="UP000249852"/>
    </source>
</evidence>